<dbReference type="AlphaFoldDB" id="B9L1Z8"/>
<dbReference type="STRING" id="309801.trd_1898"/>
<dbReference type="KEGG" id="tro:trd_1898"/>
<organism evidence="2 3">
    <name type="scientific">Thermomicrobium roseum (strain ATCC 27502 / DSM 5159 / P-2)</name>
    <dbReference type="NCBI Taxonomy" id="309801"/>
    <lineage>
        <taxon>Bacteria</taxon>
        <taxon>Pseudomonadati</taxon>
        <taxon>Thermomicrobiota</taxon>
        <taxon>Thermomicrobia</taxon>
        <taxon>Thermomicrobiales</taxon>
        <taxon>Thermomicrobiaceae</taxon>
        <taxon>Thermomicrobium</taxon>
    </lineage>
</organism>
<dbReference type="Proteomes" id="UP000000447">
    <property type="component" value="Chromosome"/>
</dbReference>
<proteinExistence type="predicted"/>
<reference evidence="2 3" key="1">
    <citation type="journal article" date="2009" name="PLoS ONE">
        <title>Complete genome sequence of the aerobic CO-oxidizing thermophile Thermomicrobium roseum.</title>
        <authorList>
            <person name="Wu D."/>
            <person name="Raymond J."/>
            <person name="Wu M."/>
            <person name="Chatterji S."/>
            <person name="Ren Q."/>
            <person name="Graham J.E."/>
            <person name="Bryant D.A."/>
            <person name="Robb F."/>
            <person name="Colman A."/>
            <person name="Tallon L.J."/>
            <person name="Badger J.H."/>
            <person name="Madupu R."/>
            <person name="Ward N.L."/>
            <person name="Eisen J.A."/>
        </authorList>
    </citation>
    <scope>NUCLEOTIDE SEQUENCE [LARGE SCALE GENOMIC DNA]</scope>
    <source>
        <strain evidence="3">ATCC 27502 / DSM 5159 / P-2</strain>
    </source>
</reference>
<evidence type="ECO:0000313" key="2">
    <source>
        <dbReference type="EMBL" id="ACM05864.1"/>
    </source>
</evidence>
<evidence type="ECO:0000256" key="1">
    <source>
        <dbReference type="SAM" id="MobiDB-lite"/>
    </source>
</evidence>
<name>B9L1Z8_THERP</name>
<protein>
    <submittedName>
        <fullName evidence="2">Uncharacterized protein</fullName>
    </submittedName>
</protein>
<sequence length="42" mass="4670">MPGHRHDSPAPMGANAAEAERFGQVSDQIPGHRYYPPPSRQR</sequence>
<feature type="region of interest" description="Disordered" evidence="1">
    <location>
        <begin position="1"/>
        <end position="42"/>
    </location>
</feature>
<evidence type="ECO:0000313" key="3">
    <source>
        <dbReference type="Proteomes" id="UP000000447"/>
    </source>
</evidence>
<keyword evidence="3" id="KW-1185">Reference proteome</keyword>
<gene>
    <name evidence="2" type="ordered locus">trd_1898</name>
</gene>
<dbReference type="HOGENOM" id="CLU_3259112_0_0_0"/>
<dbReference type="EMBL" id="CP001275">
    <property type="protein sequence ID" value="ACM05864.1"/>
    <property type="molecule type" value="Genomic_DNA"/>
</dbReference>
<accession>B9L1Z8</accession>